<keyword evidence="3" id="KW-0812">Transmembrane</keyword>
<evidence type="ECO:0000259" key="4">
    <source>
        <dbReference type="SMART" id="SM00822"/>
    </source>
</evidence>
<accession>A0A2T0FH09</accession>
<protein>
    <submittedName>
        <fullName evidence="5">Putative oxidoreductase C16H5.14c</fullName>
    </submittedName>
</protein>
<keyword evidence="2" id="KW-0560">Oxidoreductase</keyword>
<comment type="similarity">
    <text evidence="1">Belongs to the short-chain dehydrogenases/reductases (SDR) family.</text>
</comment>
<dbReference type="RefSeq" id="XP_024664238.1">
    <property type="nucleotide sequence ID" value="XM_024808470.1"/>
</dbReference>
<dbReference type="SUPFAM" id="SSF51735">
    <property type="entry name" value="NAD(P)-binding Rossmann-fold domains"/>
    <property type="match status" value="1"/>
</dbReference>
<feature type="transmembrane region" description="Helical" evidence="3">
    <location>
        <begin position="76"/>
        <end position="94"/>
    </location>
</feature>
<dbReference type="PRINTS" id="PR00081">
    <property type="entry name" value="GDHRDH"/>
</dbReference>
<proteinExistence type="inferred from homology"/>
<sequence>MVTVDQIVDILAQTVCSIKGSCGLLLATVMNRDFSRFRGLMIFWLVCVIVVRAVIKLNRRIVDDPASWKPPVAQDAVVVTGAASGLGLLIAGLLSERGIKVIALDKAAIPIGIANCKSFTVDISDEEAVKAIAGTVMKDTGAPKAIIHCAGIVIPGYIKDLSFNAIASMMKVNYLGNLWVTKAFLDPMLGRQDGAMIITVASSTALAAPAGAGIYAGTKAALRLTYEAFRYETQDSQLRSLVYTPGQLDTAMFQSLDNPSPWFSPTLRGVDVAVDIVDALYRGRTGEIRRPLYAFTLPVASLLPQSLVDYMRHKIGIDRAMETF</sequence>
<comment type="caution">
    <text evidence="5">The sequence shown here is derived from an EMBL/GenBank/DDBJ whole genome shotgun (WGS) entry which is preliminary data.</text>
</comment>
<dbReference type="GO" id="GO:0016616">
    <property type="term" value="F:oxidoreductase activity, acting on the CH-OH group of donors, NAD or NADP as acceptor"/>
    <property type="evidence" value="ECO:0007669"/>
    <property type="project" value="TreeGrafter"/>
</dbReference>
<name>A0A2T0FH09_9ASCO</name>
<dbReference type="InterPro" id="IPR036291">
    <property type="entry name" value="NAD(P)-bd_dom_sf"/>
</dbReference>
<keyword evidence="3" id="KW-1133">Transmembrane helix</keyword>
<dbReference type="InterPro" id="IPR002347">
    <property type="entry name" value="SDR_fam"/>
</dbReference>
<evidence type="ECO:0000256" key="2">
    <source>
        <dbReference type="ARBA" id="ARBA00023002"/>
    </source>
</evidence>
<dbReference type="InterPro" id="IPR057326">
    <property type="entry name" value="KR_dom"/>
</dbReference>
<keyword evidence="3" id="KW-0472">Membrane</keyword>
<dbReference type="SMART" id="SM00822">
    <property type="entry name" value="PKS_KR"/>
    <property type="match status" value="1"/>
</dbReference>
<evidence type="ECO:0000256" key="1">
    <source>
        <dbReference type="ARBA" id="ARBA00006484"/>
    </source>
</evidence>
<dbReference type="Pfam" id="PF00106">
    <property type="entry name" value="adh_short"/>
    <property type="match status" value="1"/>
</dbReference>
<organism evidence="5 6">
    <name type="scientific">Wickerhamiella sorbophila</name>
    <dbReference type="NCBI Taxonomy" id="45607"/>
    <lineage>
        <taxon>Eukaryota</taxon>
        <taxon>Fungi</taxon>
        <taxon>Dikarya</taxon>
        <taxon>Ascomycota</taxon>
        <taxon>Saccharomycotina</taxon>
        <taxon>Dipodascomycetes</taxon>
        <taxon>Dipodascales</taxon>
        <taxon>Trichomonascaceae</taxon>
        <taxon>Wickerhamiella</taxon>
    </lineage>
</organism>
<evidence type="ECO:0000313" key="6">
    <source>
        <dbReference type="Proteomes" id="UP000238350"/>
    </source>
</evidence>
<dbReference type="STRING" id="45607.A0A2T0FH09"/>
<gene>
    <name evidence="5" type="ORF">B9G98_01913</name>
</gene>
<evidence type="ECO:0000256" key="3">
    <source>
        <dbReference type="SAM" id="Phobius"/>
    </source>
</evidence>
<feature type="transmembrane region" description="Helical" evidence="3">
    <location>
        <begin position="37"/>
        <end position="55"/>
    </location>
</feature>
<dbReference type="EMBL" id="NDIQ01000021">
    <property type="protein sequence ID" value="PRT54293.1"/>
    <property type="molecule type" value="Genomic_DNA"/>
</dbReference>
<dbReference type="Proteomes" id="UP000238350">
    <property type="component" value="Unassembled WGS sequence"/>
</dbReference>
<dbReference type="AlphaFoldDB" id="A0A2T0FH09"/>
<evidence type="ECO:0000313" key="5">
    <source>
        <dbReference type="EMBL" id="PRT54293.1"/>
    </source>
</evidence>
<keyword evidence="6" id="KW-1185">Reference proteome</keyword>
<feature type="domain" description="Ketoreductase" evidence="4">
    <location>
        <begin position="75"/>
        <end position="265"/>
    </location>
</feature>
<reference evidence="5 6" key="1">
    <citation type="submission" date="2017-04" db="EMBL/GenBank/DDBJ databases">
        <title>Genome sequencing of [Candida] sorbophila.</title>
        <authorList>
            <person name="Ahn J.O."/>
        </authorList>
    </citation>
    <scope>NUCLEOTIDE SEQUENCE [LARGE SCALE GENOMIC DNA]</scope>
    <source>
        <strain evidence="5 6">DS02</strain>
    </source>
</reference>
<dbReference type="GeneID" id="36515661"/>
<dbReference type="PANTHER" id="PTHR24322:SF736">
    <property type="entry name" value="RETINOL DEHYDROGENASE 10"/>
    <property type="match status" value="1"/>
</dbReference>
<dbReference type="Gene3D" id="3.40.50.720">
    <property type="entry name" value="NAD(P)-binding Rossmann-like Domain"/>
    <property type="match status" value="1"/>
</dbReference>
<dbReference type="OrthoDB" id="10253736at2759"/>
<dbReference type="PANTHER" id="PTHR24322">
    <property type="entry name" value="PKSB"/>
    <property type="match status" value="1"/>
</dbReference>